<dbReference type="Pfam" id="PF07690">
    <property type="entry name" value="MFS_1"/>
    <property type="match status" value="1"/>
</dbReference>
<evidence type="ECO:0000313" key="8">
    <source>
        <dbReference type="EMBL" id="OXY91422.1"/>
    </source>
</evidence>
<dbReference type="OrthoDB" id="4042314at2"/>
<feature type="transmembrane region" description="Helical" evidence="7">
    <location>
        <begin position="340"/>
        <end position="363"/>
    </location>
</feature>
<evidence type="ECO:0000313" key="9">
    <source>
        <dbReference type="Proteomes" id="UP000215483"/>
    </source>
</evidence>
<dbReference type="Proteomes" id="UP000215483">
    <property type="component" value="Unassembled WGS sequence"/>
</dbReference>
<dbReference type="GO" id="GO:0022857">
    <property type="term" value="F:transmembrane transporter activity"/>
    <property type="evidence" value="ECO:0007669"/>
    <property type="project" value="InterPro"/>
</dbReference>
<dbReference type="PANTHER" id="PTHR23517">
    <property type="entry name" value="RESISTANCE PROTEIN MDTM, PUTATIVE-RELATED-RELATED"/>
    <property type="match status" value="1"/>
</dbReference>
<organism evidence="8 9">
    <name type="scientific">Streptomyces diastatochromogenes</name>
    <dbReference type="NCBI Taxonomy" id="42236"/>
    <lineage>
        <taxon>Bacteria</taxon>
        <taxon>Bacillati</taxon>
        <taxon>Actinomycetota</taxon>
        <taxon>Actinomycetes</taxon>
        <taxon>Kitasatosporales</taxon>
        <taxon>Streptomycetaceae</taxon>
        <taxon>Streptomyces</taxon>
    </lineage>
</organism>
<name>A0A233S7A1_STRDA</name>
<dbReference type="Gene3D" id="1.20.1250.20">
    <property type="entry name" value="MFS general substrate transporter like domains"/>
    <property type="match status" value="1"/>
</dbReference>
<evidence type="ECO:0008006" key="10">
    <source>
        <dbReference type="Google" id="ProtNLM"/>
    </source>
</evidence>
<comment type="caution">
    <text evidence="8">The sequence shown here is derived from an EMBL/GenBank/DDBJ whole genome shotgun (WGS) entry which is preliminary data.</text>
</comment>
<feature type="transmembrane region" description="Helical" evidence="7">
    <location>
        <begin position="248"/>
        <end position="267"/>
    </location>
</feature>
<dbReference type="PANTHER" id="PTHR23517:SF2">
    <property type="entry name" value="MULTIDRUG RESISTANCE PROTEIN MDTH"/>
    <property type="match status" value="1"/>
</dbReference>
<protein>
    <recommendedName>
        <fullName evidence="10">Major facilitator superfamily (MFS) profile domain-containing protein</fullName>
    </recommendedName>
</protein>
<evidence type="ECO:0000256" key="3">
    <source>
        <dbReference type="ARBA" id="ARBA00022475"/>
    </source>
</evidence>
<dbReference type="EMBL" id="MCGQ01000029">
    <property type="protein sequence ID" value="OXY91422.1"/>
    <property type="molecule type" value="Genomic_DNA"/>
</dbReference>
<evidence type="ECO:0000256" key="4">
    <source>
        <dbReference type="ARBA" id="ARBA00022692"/>
    </source>
</evidence>
<feature type="transmembrane region" description="Helical" evidence="7">
    <location>
        <begin position="145"/>
        <end position="164"/>
    </location>
</feature>
<evidence type="ECO:0000256" key="2">
    <source>
        <dbReference type="ARBA" id="ARBA00022448"/>
    </source>
</evidence>
<evidence type="ECO:0000256" key="7">
    <source>
        <dbReference type="SAM" id="Phobius"/>
    </source>
</evidence>
<reference evidence="8 9" key="1">
    <citation type="submission" date="2016-07" db="EMBL/GenBank/DDBJ databases">
        <title>Draft genome of Streptomyces diastatochromogenes.</title>
        <authorList>
            <person name="Podduturi R."/>
            <person name="Lukassen M.B."/>
            <person name="Clausen N."/>
            <person name="Nielsen J.L."/>
            <person name="Jorgensen N.O."/>
        </authorList>
    </citation>
    <scope>NUCLEOTIDE SEQUENCE [LARGE SCALE GENOMIC DNA]</scope>
    <source>
        <strain evidence="8 9">DSM 40608</strain>
    </source>
</reference>
<feature type="transmembrane region" description="Helical" evidence="7">
    <location>
        <begin position="304"/>
        <end position="328"/>
    </location>
</feature>
<evidence type="ECO:0000256" key="6">
    <source>
        <dbReference type="ARBA" id="ARBA00023136"/>
    </source>
</evidence>
<keyword evidence="5 7" id="KW-1133">Transmembrane helix</keyword>
<dbReference type="GO" id="GO:0005886">
    <property type="term" value="C:plasma membrane"/>
    <property type="evidence" value="ECO:0007669"/>
    <property type="project" value="UniProtKB-SubCell"/>
</dbReference>
<dbReference type="AlphaFoldDB" id="A0A233S7A1"/>
<accession>A0A233S7A1</accession>
<sequence>MLRSTLHAVRGLAPELRTLFITTLLFRSGTMAFPFLSAYLVAQNDYSAGQVGSIVGAYGVGALAADIAAGPVLRFVSARTVMISGLVGNAALVLILPLAESAALLTVGTLVWGFFYEAFTPAAYAETVRYSRESDRKVAFSCNRLAINVGMGLGPALGGLVFAWRPAGLFLINACVVLATAVFLTLRTSKGAVAAGEKQVRGRMVAPTLKGETRFWTIFLLALPIHLAYALPPTFLSAYVIHERGLDSFWAGIIFFVNAGAIVLFEVPLNTAMRNVSHYASLLVGYLLAGAGFALMGLSGSGPALVGATLLWTAAEMIVFPALLHYVSEVSDPSVTGRNMGLYSAGVNVGLIAVPQLSLMLTAGGHAATPWYVVGAAVGSALVLIVTVRRSSHLWLTEPEPEPAPVS</sequence>
<proteinExistence type="predicted"/>
<dbReference type="InterPro" id="IPR036259">
    <property type="entry name" value="MFS_trans_sf"/>
</dbReference>
<feature type="transmembrane region" description="Helical" evidence="7">
    <location>
        <begin position="20"/>
        <end position="42"/>
    </location>
</feature>
<dbReference type="InterPro" id="IPR050171">
    <property type="entry name" value="MFS_Transporters"/>
</dbReference>
<feature type="transmembrane region" description="Helical" evidence="7">
    <location>
        <begin position="369"/>
        <end position="388"/>
    </location>
</feature>
<comment type="subcellular location">
    <subcellularLocation>
        <location evidence="1">Cell membrane</location>
        <topology evidence="1">Multi-pass membrane protein</topology>
    </subcellularLocation>
</comment>
<feature type="transmembrane region" description="Helical" evidence="7">
    <location>
        <begin position="48"/>
        <end position="69"/>
    </location>
</feature>
<dbReference type="SUPFAM" id="SSF103473">
    <property type="entry name" value="MFS general substrate transporter"/>
    <property type="match status" value="1"/>
</dbReference>
<feature type="transmembrane region" description="Helical" evidence="7">
    <location>
        <begin position="279"/>
        <end position="298"/>
    </location>
</feature>
<dbReference type="RefSeq" id="WP_094219879.1">
    <property type="nucleotide sequence ID" value="NZ_MCGQ01000029.1"/>
</dbReference>
<keyword evidence="2" id="KW-0813">Transport</keyword>
<evidence type="ECO:0000256" key="5">
    <source>
        <dbReference type="ARBA" id="ARBA00022989"/>
    </source>
</evidence>
<keyword evidence="4 7" id="KW-0812">Transmembrane</keyword>
<feature type="transmembrane region" description="Helical" evidence="7">
    <location>
        <begin position="102"/>
        <end position="124"/>
    </location>
</feature>
<gene>
    <name evidence="8" type="ORF">BEK98_29530</name>
</gene>
<keyword evidence="3" id="KW-1003">Cell membrane</keyword>
<keyword evidence="6 7" id="KW-0472">Membrane</keyword>
<feature type="transmembrane region" description="Helical" evidence="7">
    <location>
        <begin position="170"/>
        <end position="194"/>
    </location>
</feature>
<dbReference type="InterPro" id="IPR011701">
    <property type="entry name" value="MFS"/>
</dbReference>
<keyword evidence="9" id="KW-1185">Reference proteome</keyword>
<feature type="transmembrane region" description="Helical" evidence="7">
    <location>
        <begin position="215"/>
        <end position="242"/>
    </location>
</feature>
<feature type="transmembrane region" description="Helical" evidence="7">
    <location>
        <begin position="76"/>
        <end position="96"/>
    </location>
</feature>
<evidence type="ECO:0000256" key="1">
    <source>
        <dbReference type="ARBA" id="ARBA00004651"/>
    </source>
</evidence>